<organism evidence="2 3">
    <name type="scientific">Eisenbergiella porci</name>
    <dbReference type="NCBI Taxonomy" id="2652274"/>
    <lineage>
        <taxon>Bacteria</taxon>
        <taxon>Bacillati</taxon>
        <taxon>Bacillota</taxon>
        <taxon>Clostridia</taxon>
        <taxon>Lachnospirales</taxon>
        <taxon>Lachnospiraceae</taxon>
        <taxon>Eisenbergiella</taxon>
    </lineage>
</organism>
<dbReference type="AlphaFoldDB" id="A0A6N7WN07"/>
<keyword evidence="3" id="KW-1185">Reference proteome</keyword>
<proteinExistence type="predicted"/>
<evidence type="ECO:0000313" key="2">
    <source>
        <dbReference type="EMBL" id="MSS91074.1"/>
    </source>
</evidence>
<sequence length="69" mass="7772">MGAVTTTSSVGKRTYSVDEVREILGISRRKAYELCNSDCFKVVRVGRVLRISKVSFDNWLDNFNQIGGQ</sequence>
<feature type="domain" description="Helix-turn-helix" evidence="1">
    <location>
        <begin position="15"/>
        <end position="61"/>
    </location>
</feature>
<dbReference type="EMBL" id="VUMI01000055">
    <property type="protein sequence ID" value="MSS91074.1"/>
    <property type="molecule type" value="Genomic_DNA"/>
</dbReference>
<gene>
    <name evidence="2" type="ORF">FYJ45_23400</name>
</gene>
<dbReference type="InterPro" id="IPR041657">
    <property type="entry name" value="HTH_17"/>
</dbReference>
<evidence type="ECO:0000259" key="1">
    <source>
        <dbReference type="Pfam" id="PF12728"/>
    </source>
</evidence>
<name>A0A6N7WN07_9FIRM</name>
<reference evidence="2 3" key="1">
    <citation type="submission" date="2019-08" db="EMBL/GenBank/DDBJ databases">
        <title>In-depth cultivation of the pig gut microbiome towards novel bacterial diversity and tailored functional studies.</title>
        <authorList>
            <person name="Wylensek D."/>
            <person name="Hitch T.C.A."/>
            <person name="Clavel T."/>
        </authorList>
    </citation>
    <scope>NUCLEOTIDE SEQUENCE [LARGE SCALE GENOMIC DNA]</scope>
    <source>
        <strain evidence="2 3">WCA-389-WT-23B</strain>
    </source>
</reference>
<accession>A0A6N7WN07</accession>
<comment type="caution">
    <text evidence="2">The sequence shown here is derived from an EMBL/GenBank/DDBJ whole genome shotgun (WGS) entry which is preliminary data.</text>
</comment>
<protein>
    <submittedName>
        <fullName evidence="2">Helix-turn-helix domain-containing protein</fullName>
    </submittedName>
</protein>
<evidence type="ECO:0000313" key="3">
    <source>
        <dbReference type="Proteomes" id="UP000436047"/>
    </source>
</evidence>
<dbReference type="Proteomes" id="UP000436047">
    <property type="component" value="Unassembled WGS sequence"/>
</dbReference>
<dbReference type="Pfam" id="PF12728">
    <property type="entry name" value="HTH_17"/>
    <property type="match status" value="1"/>
</dbReference>